<dbReference type="EMBL" id="CAJOBJ010017700">
    <property type="protein sequence ID" value="CAF4194171.1"/>
    <property type="molecule type" value="Genomic_DNA"/>
</dbReference>
<dbReference type="SUPFAM" id="SSF53383">
    <property type="entry name" value="PLP-dependent transferases"/>
    <property type="match status" value="1"/>
</dbReference>
<proteinExistence type="predicted"/>
<dbReference type="EMBL" id="CAJOBI010000606">
    <property type="protein sequence ID" value="CAF3834459.1"/>
    <property type="molecule type" value="Genomic_DNA"/>
</dbReference>
<dbReference type="Pfam" id="PF00266">
    <property type="entry name" value="Aminotran_5"/>
    <property type="match status" value="1"/>
</dbReference>
<keyword evidence="2" id="KW-0732">Signal</keyword>
<dbReference type="Proteomes" id="UP000676336">
    <property type="component" value="Unassembled WGS sequence"/>
</dbReference>
<dbReference type="InterPro" id="IPR015424">
    <property type="entry name" value="PyrdxlP-dep_Trfase"/>
</dbReference>
<evidence type="ECO:0000313" key="5">
    <source>
        <dbReference type="EMBL" id="CAF1379166.1"/>
    </source>
</evidence>
<feature type="chain" id="PRO_5035687052" description="Aminotransferase class V domain-containing protein" evidence="2">
    <location>
        <begin position="20"/>
        <end position="441"/>
    </location>
</feature>
<evidence type="ECO:0000313" key="7">
    <source>
        <dbReference type="EMBL" id="CAF3834459.1"/>
    </source>
</evidence>
<dbReference type="Gene3D" id="3.90.1150.10">
    <property type="entry name" value="Aspartate Aminotransferase, domain 1"/>
    <property type="match status" value="1"/>
</dbReference>
<dbReference type="Proteomes" id="UP000663834">
    <property type="component" value="Unassembled WGS sequence"/>
</dbReference>
<dbReference type="Proteomes" id="UP000663855">
    <property type="component" value="Unassembled WGS sequence"/>
</dbReference>
<evidence type="ECO:0000313" key="4">
    <source>
        <dbReference type="EMBL" id="CAF1315691.1"/>
    </source>
</evidence>
<accession>A0A815EIP1</accession>
<dbReference type="Gene3D" id="3.40.640.10">
    <property type="entry name" value="Type I PLP-dependent aspartate aminotransferase-like (Major domain)"/>
    <property type="match status" value="1"/>
</dbReference>
<dbReference type="InterPro" id="IPR015421">
    <property type="entry name" value="PyrdxlP-dep_Trfase_major"/>
</dbReference>
<dbReference type="InterPro" id="IPR015422">
    <property type="entry name" value="PyrdxlP-dep_Trfase_small"/>
</dbReference>
<dbReference type="Proteomes" id="UP000681967">
    <property type="component" value="Unassembled WGS sequence"/>
</dbReference>
<evidence type="ECO:0000256" key="1">
    <source>
        <dbReference type="ARBA" id="ARBA00022898"/>
    </source>
</evidence>
<comment type="caution">
    <text evidence="4">The sequence shown here is derived from an EMBL/GenBank/DDBJ whole genome shotgun (WGS) entry which is preliminary data.</text>
</comment>
<evidence type="ECO:0000259" key="3">
    <source>
        <dbReference type="Pfam" id="PF00266"/>
    </source>
</evidence>
<dbReference type="Proteomes" id="UP000681720">
    <property type="component" value="Unassembled WGS sequence"/>
</dbReference>
<dbReference type="PANTHER" id="PTHR43092">
    <property type="entry name" value="L-CYSTEINE DESULFHYDRASE"/>
    <property type="match status" value="1"/>
</dbReference>
<dbReference type="OrthoDB" id="5978656at2759"/>
<name>A0A815EIP1_9BILA</name>
<dbReference type="EMBL" id="CAJNOW010003343">
    <property type="protein sequence ID" value="CAF1379166.1"/>
    <property type="molecule type" value="Genomic_DNA"/>
</dbReference>
<dbReference type="Proteomes" id="UP000663824">
    <property type="component" value="Unassembled WGS sequence"/>
</dbReference>
<dbReference type="PANTHER" id="PTHR43092:SF2">
    <property type="entry name" value="HERCYNYLCYSTEINE SULFOXIDE LYASE"/>
    <property type="match status" value="1"/>
</dbReference>
<dbReference type="InterPro" id="IPR000192">
    <property type="entry name" value="Aminotrans_V_dom"/>
</dbReference>
<organism evidence="4 10">
    <name type="scientific">Rotaria magnacalcarata</name>
    <dbReference type="NCBI Taxonomy" id="392030"/>
    <lineage>
        <taxon>Eukaryota</taxon>
        <taxon>Metazoa</taxon>
        <taxon>Spiralia</taxon>
        <taxon>Gnathifera</taxon>
        <taxon>Rotifera</taxon>
        <taxon>Eurotatoria</taxon>
        <taxon>Bdelloidea</taxon>
        <taxon>Philodinida</taxon>
        <taxon>Philodinidae</taxon>
        <taxon>Rotaria</taxon>
    </lineage>
</organism>
<reference evidence="4" key="1">
    <citation type="submission" date="2021-02" db="EMBL/GenBank/DDBJ databases">
        <authorList>
            <person name="Nowell W R."/>
        </authorList>
    </citation>
    <scope>NUCLEOTIDE SEQUENCE</scope>
</reference>
<dbReference type="EMBL" id="CAJNOV010008255">
    <property type="protein sequence ID" value="CAF1315691.1"/>
    <property type="molecule type" value="Genomic_DNA"/>
</dbReference>
<evidence type="ECO:0000313" key="10">
    <source>
        <dbReference type="Proteomes" id="UP000663855"/>
    </source>
</evidence>
<gene>
    <name evidence="8" type="ORF">BYL167_LOCUS12701</name>
    <name evidence="4" type="ORF">CJN711_LOCUS17665</name>
    <name evidence="9" type="ORF">GIL414_LOCUS21343</name>
    <name evidence="5" type="ORF">KQP761_LOCUS8621</name>
    <name evidence="6" type="ORF">MBJ925_LOCUS12724</name>
    <name evidence="7" type="ORF">SMN809_LOCUS3064</name>
</gene>
<evidence type="ECO:0000256" key="2">
    <source>
        <dbReference type="SAM" id="SignalP"/>
    </source>
</evidence>
<feature type="signal peptide" evidence="2">
    <location>
        <begin position="1"/>
        <end position="19"/>
    </location>
</feature>
<evidence type="ECO:0000313" key="6">
    <source>
        <dbReference type="EMBL" id="CAF2049372.1"/>
    </source>
</evidence>
<sequence>MFTISFVAVLLLTISKITASAITDPIPFGNERLNDFFFVKNGTIFHQFNHGAYGGTPKIVVASQYTYVEQMESSIDTWMNRATGYRQCITSAKQRLSTMMNIKNASDTVLVDNASEGINVIIRNLDPPLGSSDYILDLSIAYAPFKGLYQWLGSRYGVKVLEVPIQWPVTGPASFINPITAALKANASTIKIRVAIFSHVSAYPAVILPVKELVALFHQYNIPVIVDGAHALGNIEINVEDMSDVDYYFTNTHKWLYSSKSSAILYVRRDHQHLYVPAPAVVDSAMTEDFEARFIWTGTRDRTAYCAILSALDYRQSLGGEERIMKYNHDLAQYGGQYLSRLWDTKILSPENLQSSMTNVQVPTNNLTICQIVVGQLYSTYNTMVSGASSIASELGDIPCYLRLSAQIYQEQNDWHVLGALVLKLLKEFNSYMPEKKPLRF</sequence>
<protein>
    <recommendedName>
        <fullName evidence="3">Aminotransferase class V domain-containing protein</fullName>
    </recommendedName>
</protein>
<feature type="domain" description="Aminotransferase class V" evidence="3">
    <location>
        <begin position="57"/>
        <end position="414"/>
    </location>
</feature>
<dbReference type="EMBL" id="CAJOBH010004240">
    <property type="protein sequence ID" value="CAF3982683.1"/>
    <property type="molecule type" value="Genomic_DNA"/>
</dbReference>
<evidence type="ECO:0000313" key="9">
    <source>
        <dbReference type="EMBL" id="CAF4194171.1"/>
    </source>
</evidence>
<keyword evidence="1" id="KW-0663">Pyridoxal phosphate</keyword>
<evidence type="ECO:0000313" key="8">
    <source>
        <dbReference type="EMBL" id="CAF3982683.1"/>
    </source>
</evidence>
<dbReference type="EMBL" id="CAJNRE010005762">
    <property type="protein sequence ID" value="CAF2049372.1"/>
    <property type="molecule type" value="Genomic_DNA"/>
</dbReference>
<dbReference type="AlphaFoldDB" id="A0A815EIP1"/>